<dbReference type="GO" id="GO:0032259">
    <property type="term" value="P:methylation"/>
    <property type="evidence" value="ECO:0007669"/>
    <property type="project" value="UniProtKB-KW"/>
</dbReference>
<dbReference type="EMBL" id="LCWF01000124">
    <property type="protein sequence ID" value="KKY18374.1"/>
    <property type="molecule type" value="Genomic_DNA"/>
</dbReference>
<dbReference type="Proteomes" id="UP000053317">
    <property type="component" value="Unassembled WGS sequence"/>
</dbReference>
<dbReference type="PANTHER" id="PTHR43591">
    <property type="entry name" value="METHYLTRANSFERASE"/>
    <property type="match status" value="1"/>
</dbReference>
<name>A0A0G2E6X9_PHACM</name>
<dbReference type="PANTHER" id="PTHR43591:SF10">
    <property type="entry name" value="ABC TRANSMEMBRANE TYPE-1 DOMAIN-CONTAINING PROTEIN-RELATED"/>
    <property type="match status" value="1"/>
</dbReference>
<keyword evidence="1" id="KW-0489">Methyltransferase</keyword>
<protein>
    <submittedName>
        <fullName evidence="1">Putative methyltransferase</fullName>
    </submittedName>
</protein>
<dbReference type="SUPFAM" id="SSF53335">
    <property type="entry name" value="S-adenosyl-L-methionine-dependent methyltransferases"/>
    <property type="match status" value="1"/>
</dbReference>
<accession>A0A0G2E6X9</accession>
<dbReference type="AlphaFoldDB" id="A0A0G2E6X9"/>
<dbReference type="GO" id="GO:0008168">
    <property type="term" value="F:methyltransferase activity"/>
    <property type="evidence" value="ECO:0007669"/>
    <property type="project" value="UniProtKB-KW"/>
</dbReference>
<keyword evidence="2" id="KW-1185">Reference proteome</keyword>
<dbReference type="InterPro" id="IPR029063">
    <property type="entry name" value="SAM-dependent_MTases_sf"/>
</dbReference>
<organism evidence="1 2">
    <name type="scientific">Phaeomoniella chlamydospora</name>
    <name type="common">Phaeoacremonium chlamydosporum</name>
    <dbReference type="NCBI Taxonomy" id="158046"/>
    <lineage>
        <taxon>Eukaryota</taxon>
        <taxon>Fungi</taxon>
        <taxon>Dikarya</taxon>
        <taxon>Ascomycota</taxon>
        <taxon>Pezizomycotina</taxon>
        <taxon>Eurotiomycetes</taxon>
        <taxon>Chaetothyriomycetidae</taxon>
        <taxon>Phaeomoniellales</taxon>
        <taxon>Phaeomoniellaceae</taxon>
        <taxon>Phaeomoniella</taxon>
    </lineage>
</organism>
<reference evidence="1 2" key="1">
    <citation type="submission" date="2015-05" db="EMBL/GenBank/DDBJ databases">
        <title>Distinctive expansion of gene families associated with plant cell wall degradation and secondary metabolism in the genomes of grapevine trunk pathogens.</title>
        <authorList>
            <person name="Lawrence D.P."/>
            <person name="Travadon R."/>
            <person name="Rolshausen P.E."/>
            <person name="Baumgartner K."/>
        </authorList>
    </citation>
    <scope>NUCLEOTIDE SEQUENCE [LARGE SCALE GENOMIC DNA]</scope>
    <source>
        <strain evidence="1">UCRPC4</strain>
    </source>
</reference>
<sequence length="256" mass="29005">MMANGALYLAPLQLEESDQTFRVLDMGCGTGIWAVDFADECSSNVEVIGCDLSPIQPAFVPPSCKFYIDDLESEWTYPPQQHFDYIHGRALSGSIADWPKLFSQIRQNLRPGGWIEMQDYECDIYADDDTLAQVPHLTDWVNEINEAANSFGKPLKSAQNFVDYAKDAGFDDVQSKVIRVPVGPWAKGSKNKQLGVYYREQFLNSVEPFTLALYTRVLNYTADEARIIIAKVKHDLANPKAHVYVKFHFVWARQPV</sequence>
<proteinExistence type="predicted"/>
<evidence type="ECO:0000313" key="1">
    <source>
        <dbReference type="EMBL" id="KKY18374.1"/>
    </source>
</evidence>
<dbReference type="Gene3D" id="3.40.50.150">
    <property type="entry name" value="Vaccinia Virus protein VP39"/>
    <property type="match status" value="1"/>
</dbReference>
<dbReference type="OrthoDB" id="2013972at2759"/>
<evidence type="ECO:0000313" key="2">
    <source>
        <dbReference type="Proteomes" id="UP000053317"/>
    </source>
</evidence>
<reference evidence="1 2" key="2">
    <citation type="submission" date="2015-05" db="EMBL/GenBank/DDBJ databases">
        <authorList>
            <person name="Morales-Cruz A."/>
            <person name="Amrine K.C."/>
            <person name="Cantu D."/>
        </authorList>
    </citation>
    <scope>NUCLEOTIDE SEQUENCE [LARGE SCALE GENOMIC DNA]</scope>
    <source>
        <strain evidence="1">UCRPC4</strain>
    </source>
</reference>
<dbReference type="CDD" id="cd02440">
    <property type="entry name" value="AdoMet_MTases"/>
    <property type="match status" value="1"/>
</dbReference>
<keyword evidence="1" id="KW-0808">Transferase</keyword>
<comment type="caution">
    <text evidence="1">The sequence shown here is derived from an EMBL/GenBank/DDBJ whole genome shotgun (WGS) entry which is preliminary data.</text>
</comment>
<gene>
    <name evidence="1" type="ORF">UCRPC4_g04991</name>
</gene>
<dbReference type="Pfam" id="PF13489">
    <property type="entry name" value="Methyltransf_23"/>
    <property type="match status" value="1"/>
</dbReference>